<feature type="region of interest" description="Disordered" evidence="1">
    <location>
        <begin position="251"/>
        <end position="284"/>
    </location>
</feature>
<keyword evidence="2" id="KW-1185">Reference proteome</keyword>
<protein>
    <submittedName>
        <fullName evidence="3">Uncharacterized protein LOC106522588 isoform X1</fullName>
    </submittedName>
</protein>
<proteinExistence type="predicted"/>
<evidence type="ECO:0000313" key="3">
    <source>
        <dbReference type="RefSeq" id="XP_013871110.1"/>
    </source>
</evidence>
<dbReference type="GeneID" id="106522588"/>
<reference evidence="3" key="1">
    <citation type="submission" date="2025-08" db="UniProtKB">
        <authorList>
            <consortium name="RefSeq"/>
        </authorList>
    </citation>
    <scope>IDENTIFICATION</scope>
    <source>
        <strain evidence="3">Quisiro</strain>
        <tissue evidence="3">Liver</tissue>
    </source>
</reference>
<sequence>MSANMNNYLGPDSGEVIKDEFQCILVTPSSPPPENPRTINDTQTTILSELSSLTSLINNRSDELEKMVSSNLVVITEAIRDNSKQIESIKESLECICADLKNIKSKINRCERRINDGQKTKDCMAAEERTSSLEQMALSQVHFSVFQKTKPPQVERCTVCCTHFHCPLCPTGMYKPRSKAMVLQHLEVHKKNALQHEDFYITKCHHACRPGNSGHFHCPLCSRTMVKRQDAERHLSICRLTSVLGEERLLEKKRRSDPIPARQEKSSTGDSPVPELPLPSEPSLDNPSCKVIRASQKSVLCHHCNVKILKKNMNKHIFRKHMNIAGRKINAGSSVHPHPGFGS</sequence>
<dbReference type="KEGG" id="alim:106522588"/>
<accession>A0A2I4BTN2</accession>
<dbReference type="InParanoid" id="A0A2I4BTN2"/>
<evidence type="ECO:0000256" key="1">
    <source>
        <dbReference type="SAM" id="MobiDB-lite"/>
    </source>
</evidence>
<dbReference type="Proteomes" id="UP000192220">
    <property type="component" value="Unplaced"/>
</dbReference>
<name>A0A2I4BTN2_AUSLI</name>
<gene>
    <name evidence="3" type="primary">LOC106522588</name>
</gene>
<organism evidence="2 3">
    <name type="scientific">Austrofundulus limnaeus</name>
    <name type="common">Annual killifish</name>
    <dbReference type="NCBI Taxonomy" id="52670"/>
    <lineage>
        <taxon>Eukaryota</taxon>
        <taxon>Metazoa</taxon>
        <taxon>Chordata</taxon>
        <taxon>Craniata</taxon>
        <taxon>Vertebrata</taxon>
        <taxon>Euteleostomi</taxon>
        <taxon>Actinopterygii</taxon>
        <taxon>Neopterygii</taxon>
        <taxon>Teleostei</taxon>
        <taxon>Neoteleostei</taxon>
        <taxon>Acanthomorphata</taxon>
        <taxon>Ovalentaria</taxon>
        <taxon>Atherinomorphae</taxon>
        <taxon>Cyprinodontiformes</taxon>
        <taxon>Rivulidae</taxon>
        <taxon>Austrofundulus</taxon>
    </lineage>
</organism>
<dbReference type="AlphaFoldDB" id="A0A2I4BTN2"/>
<dbReference type="RefSeq" id="XP_013871110.1">
    <property type="nucleotide sequence ID" value="XM_014015656.1"/>
</dbReference>
<dbReference type="OrthoDB" id="8948380at2759"/>
<feature type="compositionally biased region" description="Basic and acidic residues" evidence="1">
    <location>
        <begin position="251"/>
        <end position="267"/>
    </location>
</feature>
<evidence type="ECO:0000313" key="2">
    <source>
        <dbReference type="Proteomes" id="UP000192220"/>
    </source>
</evidence>
<dbReference type="STRING" id="52670.A0A2I4BTN2"/>